<feature type="compositionally biased region" description="Low complexity" evidence="4">
    <location>
        <begin position="671"/>
        <end position="680"/>
    </location>
</feature>
<dbReference type="Gene3D" id="3.40.50.620">
    <property type="entry name" value="HUPs"/>
    <property type="match status" value="2"/>
</dbReference>
<dbReference type="Gene3D" id="3.60.20.10">
    <property type="entry name" value="Glutamine Phosphoribosylpyrophosphate, subunit 1, domain 1"/>
    <property type="match status" value="1"/>
</dbReference>
<feature type="non-terminal residue" evidence="5">
    <location>
        <position position="1"/>
    </location>
</feature>
<dbReference type="EMBL" id="CYKH01001744">
    <property type="protein sequence ID" value="CUI15031.1"/>
    <property type="molecule type" value="Genomic_DNA"/>
</dbReference>
<dbReference type="InterPro" id="IPR001962">
    <property type="entry name" value="Asn_synthase"/>
</dbReference>
<evidence type="ECO:0000256" key="3">
    <source>
        <dbReference type="ARBA" id="ARBA00022962"/>
    </source>
</evidence>
<dbReference type="InterPro" id="IPR029055">
    <property type="entry name" value="Ntn_hydrolases_N"/>
</dbReference>
<dbReference type="Proteomes" id="UP000051952">
    <property type="component" value="Unassembled WGS sequence"/>
</dbReference>
<protein>
    <submittedName>
        <fullName evidence="5">Asparagine synthase, putative</fullName>
    </submittedName>
</protein>
<keyword evidence="6" id="KW-1185">Reference proteome</keyword>
<dbReference type="SUPFAM" id="SSF52402">
    <property type="entry name" value="Adenine nucleotide alpha hydrolases-like"/>
    <property type="match status" value="2"/>
</dbReference>
<dbReference type="CDD" id="cd01991">
    <property type="entry name" value="Asn_synthase_B_C"/>
    <property type="match status" value="1"/>
</dbReference>
<dbReference type="GO" id="GO:0004066">
    <property type="term" value="F:asparagine synthase (glutamine-hydrolyzing) activity"/>
    <property type="evidence" value="ECO:0007669"/>
    <property type="project" value="InterPro"/>
</dbReference>
<dbReference type="InterPro" id="IPR014729">
    <property type="entry name" value="Rossmann-like_a/b/a_fold"/>
</dbReference>
<dbReference type="OMA" id="SQMELEC"/>
<feature type="region of interest" description="Disordered" evidence="4">
    <location>
        <begin position="23"/>
        <end position="72"/>
    </location>
</feature>
<evidence type="ECO:0000256" key="2">
    <source>
        <dbReference type="ARBA" id="ARBA00022888"/>
    </source>
</evidence>
<dbReference type="VEuPathDB" id="TriTrypDB:BSAL_21525"/>
<evidence type="ECO:0000313" key="5">
    <source>
        <dbReference type="EMBL" id="CUI15031.1"/>
    </source>
</evidence>
<dbReference type="InterPro" id="IPR051857">
    <property type="entry name" value="Asn_synthetase_domain"/>
</dbReference>
<keyword evidence="1" id="KW-0028">Amino-acid biosynthesis</keyword>
<proteinExistence type="predicted"/>
<evidence type="ECO:0000313" key="6">
    <source>
        <dbReference type="Proteomes" id="UP000051952"/>
    </source>
</evidence>
<evidence type="ECO:0000256" key="1">
    <source>
        <dbReference type="ARBA" id="ARBA00022605"/>
    </source>
</evidence>
<evidence type="ECO:0000256" key="4">
    <source>
        <dbReference type="SAM" id="MobiDB-lite"/>
    </source>
</evidence>
<dbReference type="GO" id="GO:0006529">
    <property type="term" value="P:asparagine biosynthetic process"/>
    <property type="evidence" value="ECO:0007669"/>
    <property type="project" value="UniProtKB-KW"/>
</dbReference>
<dbReference type="OrthoDB" id="10252281at2759"/>
<reference evidence="6" key="1">
    <citation type="submission" date="2015-09" db="EMBL/GenBank/DDBJ databases">
        <authorList>
            <consortium name="Pathogen Informatics"/>
        </authorList>
    </citation>
    <scope>NUCLEOTIDE SEQUENCE [LARGE SCALE GENOMIC DNA]</scope>
    <source>
        <strain evidence="6">Lake Konstanz</strain>
    </source>
</reference>
<feature type="region of interest" description="Disordered" evidence="4">
    <location>
        <begin position="987"/>
        <end position="1006"/>
    </location>
</feature>
<feature type="region of interest" description="Disordered" evidence="4">
    <location>
        <begin position="293"/>
        <end position="325"/>
    </location>
</feature>
<keyword evidence="3" id="KW-0315">Glutamine amidotransferase</keyword>
<feature type="region of interest" description="Disordered" evidence="4">
    <location>
        <begin position="666"/>
        <end position="698"/>
    </location>
</feature>
<keyword evidence="2" id="KW-0061">Asparagine biosynthesis</keyword>
<organism evidence="5 6">
    <name type="scientific">Bodo saltans</name>
    <name type="common">Flagellated protozoan</name>
    <dbReference type="NCBI Taxonomy" id="75058"/>
    <lineage>
        <taxon>Eukaryota</taxon>
        <taxon>Discoba</taxon>
        <taxon>Euglenozoa</taxon>
        <taxon>Kinetoplastea</taxon>
        <taxon>Metakinetoplastina</taxon>
        <taxon>Eubodonida</taxon>
        <taxon>Bodonidae</taxon>
        <taxon>Bodo</taxon>
    </lineage>
</organism>
<feature type="compositionally biased region" description="Basic and acidic residues" evidence="4">
    <location>
        <begin position="683"/>
        <end position="698"/>
    </location>
</feature>
<dbReference type="AlphaFoldDB" id="A0A0S4KKZ7"/>
<dbReference type="PANTHER" id="PTHR45937:SF1">
    <property type="entry name" value="ASPARAGINE SYNTHETASE DOMAIN-CONTAINING PROTEIN 1"/>
    <property type="match status" value="1"/>
</dbReference>
<dbReference type="PANTHER" id="PTHR45937">
    <property type="entry name" value="ASPARAGINE SYNTHETASE DOMAIN-CONTAINING PROTEIN 1"/>
    <property type="match status" value="1"/>
</dbReference>
<accession>A0A0S4KKZ7</accession>
<gene>
    <name evidence="5" type="ORF">BSAL_21525</name>
</gene>
<sequence length="1006" mass="107766">AGMCGISLIIDGLQQVRGLRTIPKQREPQLDAPADCPGRTKEELAQQQLPPPTCSRTQQQKQADGRLDDGVPRFSPINLDALKASIGNRGPDCTTTLHSSNNTTTGGGGGVSMTARGSVLSLRRSHHELVAQPLVAEGSCGALSPSCTSSASSSSWLLWNGEVFGGHTVLVPEDMCDTTCVLAKLHEGELAASASVSSTSLGLTHNMAVEEFLRYARLVLEGIHGPYAVIYHAATLGIVVFGRDPVGRRSLLVHRSSSASTAAAEPWPTSEGQPDILREQWIISSVAAPHVGVEGLHNDNNSGNVSTSPAQPTSPAPPSSAAATPSQKFVSSSAFDYVHTGTEYGCWWEVPTGGLYALCVDGGREDAGRKGSRSGEEVPTAVQAAGSTFLHIPWEHSATYGTHPVLREECRGAETTELTASSSEVDALLEDIVHRVGYALKLPGIPTVGGAPTRATSSDDSSPESSWMYLKALAHAVWIRVAAHTTGVSQQQQQPTATHAPPPPMGLLFSGGIDSTILAALAHYLLPVDVPIELINVAFGEFPEQTPDRIGCVLAMHELLGLPQPQQQQPPTTRRQREWRLVLVDASAEDARAAQAHVLDLIYPRTSVMDLNIGTALWFASRGIGKVLTMATPSDSIGVADQSLLHNNGNGVQSGFVHNKHLRIARSSENATTTTTTPATNGDLREGHESPKRPRDDANHHSFQALIDVLVQEGFDGNGNDGGRVLLSTLGKEYGETLTPAWRALGYKKLGQYLNDASCAGVVYFGGGATSKYVSLKREDDIERAKARVAAGRVASLFPFLVEKAPQLQEQRGEEDCGSSGSAASLIALPTYQATSRVLLLGMGADESLGGYMRYRRTFEREGLPGLTSEMQRDFSRLWTRNLGRDDRVVADHGREGRFPFLAEEVFHALTVIVNMKNDGDTSTTATDADVQLSRLSEVVDVSLAEGVGDKKLLRTCARMLGLRDVSKLQKRAIQFGTRIADRKLQGNAPLQHALQGAKRPRETQE</sequence>
<name>A0A0S4KKZ7_BODSA</name>